<evidence type="ECO:0000256" key="1">
    <source>
        <dbReference type="ARBA" id="ARBA00009303"/>
    </source>
</evidence>
<dbReference type="CDD" id="cd01049">
    <property type="entry name" value="RNRR2"/>
    <property type="match status" value="2"/>
</dbReference>
<dbReference type="GO" id="GO:0009263">
    <property type="term" value="P:deoxyribonucleotide biosynthetic process"/>
    <property type="evidence" value="ECO:0007669"/>
    <property type="project" value="InterPro"/>
</dbReference>
<dbReference type="InterPro" id="IPR030475">
    <property type="entry name" value="RNR_small_AS"/>
</dbReference>
<dbReference type="InterPro" id="IPR012348">
    <property type="entry name" value="RNR-like"/>
</dbReference>
<comment type="similarity">
    <text evidence="1">Belongs to the ribonucleoside diphosphate reductase small chain family.</text>
</comment>
<protein>
    <submittedName>
        <fullName evidence="3">Ribonucleotide reductase</fullName>
    </submittedName>
</protein>
<organism evidence="3 4">
    <name type="scientific">Boletus reticuloceps</name>
    <dbReference type="NCBI Taxonomy" id="495285"/>
    <lineage>
        <taxon>Eukaryota</taxon>
        <taxon>Fungi</taxon>
        <taxon>Dikarya</taxon>
        <taxon>Basidiomycota</taxon>
        <taxon>Agaricomycotina</taxon>
        <taxon>Agaricomycetes</taxon>
        <taxon>Agaricomycetidae</taxon>
        <taxon>Boletales</taxon>
        <taxon>Boletineae</taxon>
        <taxon>Boletaceae</taxon>
        <taxon>Boletoideae</taxon>
        <taxon>Boletus</taxon>
    </lineage>
</organism>
<dbReference type="GO" id="GO:0016491">
    <property type="term" value="F:oxidoreductase activity"/>
    <property type="evidence" value="ECO:0007669"/>
    <property type="project" value="InterPro"/>
</dbReference>
<dbReference type="SUPFAM" id="SSF47240">
    <property type="entry name" value="Ferritin-like"/>
    <property type="match status" value="2"/>
</dbReference>
<sequence>MFFTASDGITNNPMRSTLPLNRYLHPFAASDGIVNKNLIEWFSNEVQTVEACCFYGSQTMMENIHSETYSLLIDIYIKDPAQREYLFDSMDTIPCVKHKADWALQWVSDQHSTLAERLVAFAAAEGIFFCGPSASISWSKKHGLILGLTFTNKLLTSHDEVMHTNFAFLLSSHLRWRSHPHVVQWIITEVVKIEQGFLTDALPAALIGMNAKLMCQYIMFITDHLLDTPTKAPLQKKPFIDDKKRFSSPDTLADESDSEQDEVDVLCTKFVGEADLPESEEPLLKESRGRFVLFPIQYHEIWQMYKKAEASFWTAEEMDLSKDVHDWNNRLNDNEHHFVSHVLAFFAASDGIVNENLIEHFSNEVQAAEAHCFYSFQIMMENIHSKMYSLLIDTYINTVQREYLFNTMDTIPCILSAGFRTNIQCSPSAW</sequence>
<dbReference type="InterPro" id="IPR009078">
    <property type="entry name" value="Ferritin-like_SF"/>
</dbReference>
<accession>A0A8I2YJ23</accession>
<evidence type="ECO:0000313" key="4">
    <source>
        <dbReference type="Proteomes" id="UP000683000"/>
    </source>
</evidence>
<dbReference type="EMBL" id="JAGFBS010000024">
    <property type="protein sequence ID" value="KAG6372941.1"/>
    <property type="molecule type" value="Genomic_DNA"/>
</dbReference>
<dbReference type="AlphaFoldDB" id="A0A8I2YJ23"/>
<dbReference type="PANTHER" id="PTHR23409:SF18">
    <property type="entry name" value="RIBONUCLEOSIDE-DIPHOSPHATE REDUCTASE SUBUNIT M2"/>
    <property type="match status" value="1"/>
</dbReference>
<feature type="region of interest" description="Disordered" evidence="2">
    <location>
        <begin position="241"/>
        <end position="260"/>
    </location>
</feature>
<name>A0A8I2YJ23_9AGAM</name>
<dbReference type="Pfam" id="PF00268">
    <property type="entry name" value="Ribonuc_red_sm"/>
    <property type="match status" value="2"/>
</dbReference>
<reference evidence="3" key="1">
    <citation type="submission" date="2021-03" db="EMBL/GenBank/DDBJ databases">
        <title>Evolutionary innovations through gain and loss of genes in the ectomycorrhizal Boletales.</title>
        <authorList>
            <person name="Wu G."/>
            <person name="Miyauchi S."/>
            <person name="Morin E."/>
            <person name="Yang Z.-L."/>
            <person name="Xu J."/>
            <person name="Martin F.M."/>
        </authorList>
    </citation>
    <scope>NUCLEOTIDE SEQUENCE</scope>
    <source>
        <strain evidence="3">BR01</strain>
    </source>
</reference>
<comment type="caution">
    <text evidence="3">The sequence shown here is derived from an EMBL/GenBank/DDBJ whole genome shotgun (WGS) entry which is preliminary data.</text>
</comment>
<evidence type="ECO:0000256" key="2">
    <source>
        <dbReference type="SAM" id="MobiDB-lite"/>
    </source>
</evidence>
<evidence type="ECO:0000313" key="3">
    <source>
        <dbReference type="EMBL" id="KAG6372941.1"/>
    </source>
</evidence>
<dbReference type="PANTHER" id="PTHR23409">
    <property type="entry name" value="RIBONUCLEOSIDE-DIPHOSPHATE REDUCTASE SMALL CHAIN"/>
    <property type="match status" value="1"/>
</dbReference>
<dbReference type="InterPro" id="IPR000358">
    <property type="entry name" value="RNR_small_fam"/>
</dbReference>
<dbReference type="OrthoDB" id="10248373at2759"/>
<gene>
    <name evidence="3" type="ORF">JVT61DRAFT_6979</name>
</gene>
<dbReference type="Proteomes" id="UP000683000">
    <property type="component" value="Unassembled WGS sequence"/>
</dbReference>
<dbReference type="PROSITE" id="PS00368">
    <property type="entry name" value="RIBORED_SMALL"/>
    <property type="match status" value="2"/>
</dbReference>
<keyword evidence="4" id="KW-1185">Reference proteome</keyword>
<dbReference type="InterPro" id="IPR033909">
    <property type="entry name" value="RNR_small"/>
</dbReference>
<dbReference type="Gene3D" id="1.10.620.20">
    <property type="entry name" value="Ribonucleotide Reductase, subunit A"/>
    <property type="match status" value="2"/>
</dbReference>
<proteinExistence type="inferred from homology"/>